<evidence type="ECO:0000313" key="2">
    <source>
        <dbReference type="Proteomes" id="UP000232164"/>
    </source>
</evidence>
<dbReference type="EMBL" id="PIQN01000005">
    <property type="protein sequence ID" value="PKA44037.1"/>
    <property type="molecule type" value="Genomic_DNA"/>
</dbReference>
<dbReference type="AlphaFoldDB" id="A0A2N0DD58"/>
<sequence length="202" mass="22757">MTDKLIFTTADRSFQLVASYLMALTGIVSAIEIYSSGQQGAKPWPEEDTVVLDALACDRRLTWRPHSLVMALVKNQWPSQISFEVEEVAPASVSSIQLGVLDTFLYGLSQSLLTNLFEQERGRLESLHGRAPSGWPPVWNFGRVVRNAMSHGGEVTIKDDKTHVSWKRLTYSRAENGRRIVNVDLWPGDLFILIREMEDVLP</sequence>
<evidence type="ECO:0000313" key="1">
    <source>
        <dbReference type="EMBL" id="PKA44037.1"/>
    </source>
</evidence>
<organism evidence="1 2">
    <name type="scientific">Rhizobium sullae</name>
    <name type="common">Rhizobium hedysari</name>
    <dbReference type="NCBI Taxonomy" id="50338"/>
    <lineage>
        <taxon>Bacteria</taxon>
        <taxon>Pseudomonadati</taxon>
        <taxon>Pseudomonadota</taxon>
        <taxon>Alphaproteobacteria</taxon>
        <taxon>Hyphomicrobiales</taxon>
        <taxon>Rhizobiaceae</taxon>
        <taxon>Rhizobium/Agrobacterium group</taxon>
        <taxon>Rhizobium</taxon>
    </lineage>
</organism>
<reference evidence="1 2" key="2">
    <citation type="submission" date="2017-12" db="EMBL/GenBank/DDBJ databases">
        <title>Genome sequence of Rhizobium sullae HCNT1 isolated from Sulla coronaria nodules and featuring peculiar denitrification phenotypes.</title>
        <authorList>
            <person name="De Diego-Diaz B."/>
            <person name="Treu L."/>
            <person name="Campanaro S."/>
            <person name="Da Silva Duarte V."/>
            <person name="Basaglia M."/>
            <person name="Favaro L."/>
            <person name="Casella S."/>
            <person name="Squartini A."/>
        </authorList>
    </citation>
    <scope>NUCLEOTIDE SEQUENCE [LARGE SCALE GENOMIC DNA]</scope>
    <source>
        <strain evidence="1 2">HCNT1</strain>
    </source>
</reference>
<reference evidence="1 2" key="1">
    <citation type="submission" date="2017-11" db="EMBL/GenBank/DDBJ databases">
        <authorList>
            <person name="Han C.G."/>
        </authorList>
    </citation>
    <scope>NUCLEOTIDE SEQUENCE [LARGE SCALE GENOMIC DNA]</scope>
    <source>
        <strain evidence="1 2">HCNT1</strain>
    </source>
</reference>
<dbReference type="Proteomes" id="UP000232164">
    <property type="component" value="Unassembled WGS sequence"/>
</dbReference>
<accession>A0A2N0DD58</accession>
<protein>
    <submittedName>
        <fullName evidence="1">Uncharacterized protein</fullName>
    </submittedName>
</protein>
<dbReference type="RefSeq" id="WP_100770728.1">
    <property type="nucleotide sequence ID" value="NZ_PIQN01000005.1"/>
</dbReference>
<gene>
    <name evidence="1" type="ORF">CWR43_06950</name>
</gene>
<proteinExistence type="predicted"/>
<comment type="caution">
    <text evidence="1">The sequence shown here is derived from an EMBL/GenBank/DDBJ whole genome shotgun (WGS) entry which is preliminary data.</text>
</comment>
<name>A0A2N0DD58_RHISU</name>